<dbReference type="Proteomes" id="UP000011859">
    <property type="component" value="Chromosome"/>
</dbReference>
<sequence>MSKTTSKENQNTPAVPPPADNETDAAASEPVAESGLTGTPTPDQATNPMIKNT</sequence>
<accession>M4NHZ6</accession>
<dbReference type="HOGENOM" id="CLU_3065622_0_0_6"/>
<evidence type="ECO:0000313" key="3">
    <source>
        <dbReference type="Proteomes" id="UP000011859"/>
    </source>
</evidence>
<dbReference type="GeneID" id="72427349"/>
<dbReference type="KEGG" id="rhd:R2APBS1_2645"/>
<evidence type="ECO:0000256" key="1">
    <source>
        <dbReference type="SAM" id="MobiDB-lite"/>
    </source>
</evidence>
<evidence type="ECO:0000313" key="2">
    <source>
        <dbReference type="EMBL" id="AGG89727.1"/>
    </source>
</evidence>
<proteinExistence type="predicted"/>
<dbReference type="STRING" id="666685.R2APBS1_2645"/>
<dbReference type="EMBL" id="CP003470">
    <property type="protein sequence ID" value="AGG89727.1"/>
    <property type="molecule type" value="Genomic_DNA"/>
</dbReference>
<gene>
    <name evidence="2" type="ORF">R2APBS1_2645</name>
</gene>
<name>M4NHZ6_9GAMM</name>
<protein>
    <submittedName>
        <fullName evidence="2">Uncharacterized protein</fullName>
    </submittedName>
</protein>
<dbReference type="RefSeq" id="WP_015448245.1">
    <property type="nucleotide sequence ID" value="NC_020541.1"/>
</dbReference>
<reference evidence="2 3" key="1">
    <citation type="submission" date="2012-04" db="EMBL/GenBank/DDBJ databases">
        <title>Complete genome of Rhodanobacter sp. 2APBS1.</title>
        <authorList>
            <consortium name="US DOE Joint Genome Institute"/>
            <person name="Huntemann M."/>
            <person name="Wei C.-L."/>
            <person name="Han J."/>
            <person name="Detter J.C."/>
            <person name="Han C."/>
            <person name="Tapia R."/>
            <person name="Munk A.C.C."/>
            <person name="Chen A."/>
            <person name="Krypides N."/>
            <person name="Mavromatis K."/>
            <person name="Markowitz V."/>
            <person name="Szeto E."/>
            <person name="Ivanova N."/>
            <person name="Mikhailova N."/>
            <person name="Ovchinnikova G."/>
            <person name="Pagani I."/>
            <person name="Pati A."/>
            <person name="Goodwin L."/>
            <person name="Peters L."/>
            <person name="Pitluck S."/>
            <person name="Woyke T."/>
            <person name="Prakash O."/>
            <person name="Elkins J."/>
            <person name="Brown S."/>
            <person name="Palumbo A."/>
            <person name="Hemme C."/>
            <person name="Zhou J."/>
            <person name="Watson D."/>
            <person name="Jardine P."/>
            <person name="Kostka J."/>
            <person name="Green S."/>
        </authorList>
    </citation>
    <scope>NUCLEOTIDE SEQUENCE [LARGE SCALE GENOMIC DNA]</scope>
    <source>
        <strain evidence="2 3">2APBS1</strain>
    </source>
</reference>
<organism evidence="2 3">
    <name type="scientific">Rhodanobacter denitrificans</name>
    <dbReference type="NCBI Taxonomy" id="666685"/>
    <lineage>
        <taxon>Bacteria</taxon>
        <taxon>Pseudomonadati</taxon>
        <taxon>Pseudomonadota</taxon>
        <taxon>Gammaproteobacteria</taxon>
        <taxon>Lysobacterales</taxon>
        <taxon>Rhodanobacteraceae</taxon>
        <taxon>Rhodanobacter</taxon>
    </lineage>
</organism>
<feature type="compositionally biased region" description="Polar residues" evidence="1">
    <location>
        <begin position="36"/>
        <end position="53"/>
    </location>
</feature>
<feature type="region of interest" description="Disordered" evidence="1">
    <location>
        <begin position="1"/>
        <end position="53"/>
    </location>
</feature>
<feature type="compositionally biased region" description="Polar residues" evidence="1">
    <location>
        <begin position="1"/>
        <end position="13"/>
    </location>
</feature>
<keyword evidence="3" id="KW-1185">Reference proteome</keyword>
<dbReference type="AlphaFoldDB" id="M4NHZ6"/>